<dbReference type="InterPro" id="IPR003186">
    <property type="entry name" value="PA28_C"/>
</dbReference>
<reference evidence="2 3" key="2">
    <citation type="journal article" date="2022" name="Mol. Biol. Evol.">
        <title>Comparative Genomics Reveals Insights into the Divergent Evolution of Astigmatic Mites and Household Pest Adaptations.</title>
        <authorList>
            <person name="Xiong Q."/>
            <person name="Wan A.T."/>
            <person name="Liu X."/>
            <person name="Fung C.S."/>
            <person name="Xiao X."/>
            <person name="Malainual N."/>
            <person name="Hou J."/>
            <person name="Wang L."/>
            <person name="Wang M."/>
            <person name="Yang K.Y."/>
            <person name="Cui Y."/>
            <person name="Leung E.L."/>
            <person name="Nong W."/>
            <person name="Shin S.K."/>
            <person name="Au S.W."/>
            <person name="Jeong K.Y."/>
            <person name="Chew F.T."/>
            <person name="Hui J.H."/>
            <person name="Leung T.F."/>
            <person name="Tungtrongchitr A."/>
            <person name="Zhong N."/>
            <person name="Liu Z."/>
            <person name="Tsui S.K."/>
        </authorList>
    </citation>
    <scope>NUCLEOTIDE SEQUENCE [LARGE SCALE GENOMIC DNA]</scope>
    <source>
        <strain evidence="2">Derp</strain>
    </source>
</reference>
<dbReference type="Gene3D" id="1.20.120.180">
    <property type="entry name" value="Proteasome activator pa28, C-terminal domain"/>
    <property type="match status" value="1"/>
</dbReference>
<dbReference type="Proteomes" id="UP000887458">
    <property type="component" value="Unassembled WGS sequence"/>
</dbReference>
<sequence length="264" mass="31137">MSSDQMKSIANEIQSLYQKSVVEIPRLLKQDHIDRTKKFFFEFCPNKMLKIIKEFMPIYTIENLSKTASCVDKFLCSLPKLSTKEDVENYEDLYRNDFNKYFAAGNDPILLPTGPVKSSDEFIRLHRQLLDEINEFLLQCLEIRFIFILLRPPYGKTKNFTNKVADIMSETVDEVINSLHRQQSFLLSVYEQRAEQMARVTMLPQMEDVRLTLKNGEQCCWINFQRFVCQIQQYYGTLYQLAIKNQTSMNDIFKQALVHAQYDQ</sequence>
<comment type="caution">
    <text evidence="2">The sequence shown here is derived from an EMBL/GenBank/DDBJ whole genome shotgun (WGS) entry which is preliminary data.</text>
</comment>
<evidence type="ECO:0000259" key="1">
    <source>
        <dbReference type="Pfam" id="PF02252"/>
    </source>
</evidence>
<proteinExistence type="predicted"/>
<dbReference type="Pfam" id="PF02252">
    <property type="entry name" value="PA28_C"/>
    <property type="match status" value="1"/>
</dbReference>
<dbReference type="SUPFAM" id="SSF47216">
    <property type="entry name" value="Proteasome activator"/>
    <property type="match status" value="1"/>
</dbReference>
<reference evidence="2 3" key="1">
    <citation type="journal article" date="2018" name="J. Allergy Clin. Immunol.">
        <title>High-quality assembly of Dermatophagoides pteronyssinus genome and transcriptome reveals a wide range of novel allergens.</title>
        <authorList>
            <person name="Liu X.Y."/>
            <person name="Yang K.Y."/>
            <person name="Wang M.Q."/>
            <person name="Kwok J.S."/>
            <person name="Zeng X."/>
            <person name="Yang Z."/>
            <person name="Xiao X.J."/>
            <person name="Lau C.P."/>
            <person name="Li Y."/>
            <person name="Huang Z.M."/>
            <person name="Ba J.G."/>
            <person name="Yim A.K."/>
            <person name="Ouyang C.Y."/>
            <person name="Ngai S.M."/>
            <person name="Chan T.F."/>
            <person name="Leung E.L."/>
            <person name="Liu L."/>
            <person name="Liu Z.G."/>
            <person name="Tsui S.K."/>
        </authorList>
    </citation>
    <scope>NUCLEOTIDE SEQUENCE [LARGE SCALE GENOMIC DNA]</scope>
    <source>
        <strain evidence="2">Derp</strain>
    </source>
</reference>
<dbReference type="InterPro" id="IPR036997">
    <property type="entry name" value="PA28_C_sf"/>
</dbReference>
<keyword evidence="3" id="KW-1185">Reference proteome</keyword>
<name>A0ABQ8J9F4_DERPT</name>
<evidence type="ECO:0000313" key="2">
    <source>
        <dbReference type="EMBL" id="KAH9419243.1"/>
    </source>
</evidence>
<dbReference type="EMBL" id="NJHN03000060">
    <property type="protein sequence ID" value="KAH9419243.1"/>
    <property type="molecule type" value="Genomic_DNA"/>
</dbReference>
<organism evidence="2 3">
    <name type="scientific">Dermatophagoides pteronyssinus</name>
    <name type="common">European house dust mite</name>
    <dbReference type="NCBI Taxonomy" id="6956"/>
    <lineage>
        <taxon>Eukaryota</taxon>
        <taxon>Metazoa</taxon>
        <taxon>Ecdysozoa</taxon>
        <taxon>Arthropoda</taxon>
        <taxon>Chelicerata</taxon>
        <taxon>Arachnida</taxon>
        <taxon>Acari</taxon>
        <taxon>Acariformes</taxon>
        <taxon>Sarcoptiformes</taxon>
        <taxon>Astigmata</taxon>
        <taxon>Psoroptidia</taxon>
        <taxon>Analgoidea</taxon>
        <taxon>Pyroglyphidae</taxon>
        <taxon>Dermatophagoidinae</taxon>
        <taxon>Dermatophagoides</taxon>
    </lineage>
</organism>
<evidence type="ECO:0000313" key="3">
    <source>
        <dbReference type="Proteomes" id="UP000887458"/>
    </source>
</evidence>
<gene>
    <name evidence="2" type="ORF">DERP_005750</name>
</gene>
<protein>
    <recommendedName>
        <fullName evidence="1">Proteasome activator PA28 C-terminal domain-containing protein</fullName>
    </recommendedName>
</protein>
<dbReference type="InterPro" id="IPR036252">
    <property type="entry name" value="Proteasome_activ_sf"/>
</dbReference>
<feature type="domain" description="Proteasome activator PA28 C-terminal" evidence="1">
    <location>
        <begin position="116"/>
        <end position="247"/>
    </location>
</feature>
<accession>A0ABQ8J9F4</accession>